<dbReference type="InterPro" id="IPR017930">
    <property type="entry name" value="Myb_dom"/>
</dbReference>
<dbReference type="Pfam" id="PF06155">
    <property type="entry name" value="GBBH-like_N"/>
    <property type="match status" value="1"/>
</dbReference>
<evidence type="ECO:0000256" key="1">
    <source>
        <dbReference type="ARBA" id="ARBA00004123"/>
    </source>
</evidence>
<dbReference type="InterPro" id="IPR001005">
    <property type="entry name" value="SANT/Myb"/>
</dbReference>
<evidence type="ECO:0000313" key="13">
    <source>
        <dbReference type="Proteomes" id="UP000195402"/>
    </source>
</evidence>
<dbReference type="Gene3D" id="3.30.2020.30">
    <property type="match status" value="1"/>
</dbReference>
<dbReference type="Pfam" id="PF00249">
    <property type="entry name" value="Myb_DNA-binding"/>
    <property type="match status" value="2"/>
</dbReference>
<organism evidence="12 13">
    <name type="scientific">Macleaya cordata</name>
    <name type="common">Five-seeded plume-poppy</name>
    <name type="synonym">Bocconia cordata</name>
    <dbReference type="NCBI Taxonomy" id="56857"/>
    <lineage>
        <taxon>Eukaryota</taxon>
        <taxon>Viridiplantae</taxon>
        <taxon>Streptophyta</taxon>
        <taxon>Embryophyta</taxon>
        <taxon>Tracheophyta</taxon>
        <taxon>Spermatophyta</taxon>
        <taxon>Magnoliopsida</taxon>
        <taxon>Ranunculales</taxon>
        <taxon>Papaveraceae</taxon>
        <taxon>Papaveroideae</taxon>
        <taxon>Macleaya</taxon>
    </lineage>
</organism>
<keyword evidence="3" id="KW-0677">Repeat</keyword>
<feature type="region of interest" description="Disordered" evidence="9">
    <location>
        <begin position="226"/>
        <end position="254"/>
    </location>
</feature>
<dbReference type="FunFam" id="1.10.10.60:FF:000001">
    <property type="entry name" value="MYB-related transcription factor"/>
    <property type="match status" value="1"/>
</dbReference>
<dbReference type="InterPro" id="IPR010376">
    <property type="entry name" value="GBBH-like_N"/>
</dbReference>
<name>A0A200RCT1_MACCD</name>
<dbReference type="OMA" id="KTISTCY"/>
<dbReference type="GO" id="GO:0005634">
    <property type="term" value="C:nucleus"/>
    <property type="evidence" value="ECO:0007669"/>
    <property type="project" value="UniProtKB-SubCell"/>
</dbReference>
<evidence type="ECO:0000256" key="5">
    <source>
        <dbReference type="ARBA" id="ARBA00023015"/>
    </source>
</evidence>
<dbReference type="Gene3D" id="1.10.10.60">
    <property type="entry name" value="Homeodomain-like"/>
    <property type="match status" value="2"/>
</dbReference>
<dbReference type="InterPro" id="IPR009057">
    <property type="entry name" value="Homeodomain-like_sf"/>
</dbReference>
<dbReference type="GO" id="GO:0046872">
    <property type="term" value="F:metal ion binding"/>
    <property type="evidence" value="ECO:0007669"/>
    <property type="project" value="UniProtKB-KW"/>
</dbReference>
<dbReference type="PANTHER" id="PTHR47994:SF5">
    <property type="entry name" value="F14D16.11-RELATED"/>
    <property type="match status" value="1"/>
</dbReference>
<dbReference type="InParanoid" id="A0A200RCT1"/>
<keyword evidence="7" id="KW-0804">Transcription</keyword>
<feature type="compositionally biased region" description="Low complexity" evidence="9">
    <location>
        <begin position="226"/>
        <end position="243"/>
    </location>
</feature>
<keyword evidence="13" id="KW-1185">Reference proteome</keyword>
<gene>
    <name evidence="12" type="ORF">BVC80_1065g46</name>
</gene>
<dbReference type="GO" id="GO:0080090">
    <property type="term" value="P:regulation of primary metabolic process"/>
    <property type="evidence" value="ECO:0007669"/>
    <property type="project" value="UniProtKB-ARBA"/>
</dbReference>
<proteinExistence type="predicted"/>
<evidence type="ECO:0000256" key="7">
    <source>
        <dbReference type="ARBA" id="ARBA00023163"/>
    </source>
</evidence>
<dbReference type="Proteomes" id="UP000195402">
    <property type="component" value="Unassembled WGS sequence"/>
</dbReference>
<evidence type="ECO:0000313" key="12">
    <source>
        <dbReference type="EMBL" id="OVA20496.1"/>
    </source>
</evidence>
<keyword evidence="4" id="KW-0408">Iron</keyword>
<comment type="caution">
    <text evidence="12">The sequence shown here is derived from an EMBL/GenBank/DDBJ whole genome shotgun (WGS) entry which is preliminary data.</text>
</comment>
<accession>A0A200RCT1</accession>
<feature type="domain" description="Myb-like" evidence="10">
    <location>
        <begin position="9"/>
        <end position="61"/>
    </location>
</feature>
<dbReference type="FunFam" id="1.10.10.60:FF:000394">
    <property type="entry name" value="MYB transcription factor"/>
    <property type="match status" value="1"/>
</dbReference>
<feature type="domain" description="HTH myb-type" evidence="11">
    <location>
        <begin position="62"/>
        <end position="116"/>
    </location>
</feature>
<keyword evidence="6" id="KW-0238">DNA-binding</keyword>
<dbReference type="CDD" id="cd00167">
    <property type="entry name" value="SANT"/>
    <property type="match status" value="2"/>
</dbReference>
<sequence>MGRQPCCEKIGLKRGPWTIEEDHKLMNFILNNGIHCWRTVPKLAGLMRCGKSCRLRWINYLRPDLKRGAFTEMEENQIIQLHSRLGNRWSKIAANFPGRTDNEIKNHWNTRIKKRLKQLGLDPVTHKPIEHSGKCETSKDDEQNLDVEQVDIPISEDDFPVITQKKEDEFEFGSSGDDDTNCINLLFHQSHEMLWNNYGGFDMGSASLMNNKPIMTTNNCSSSFSLEDSSLNNNNNNPSVNNNGEISSSSLQQEEYSDQPATTNCWIDTSSRADLGFAMYALQRALRSIHTTVQPPRLTKLSLQPPKAVEVEFADGSVFNLSAEFLRVHSPAVDSKIRSVGGEKVIYGRRHVGIMSAEPVGNYGIRIAFDDLHKTGIYTWDYFYHLGSNKFTLMKNYIKTLKKHGLSRDPQRRK</sequence>
<evidence type="ECO:0000256" key="9">
    <source>
        <dbReference type="SAM" id="MobiDB-lite"/>
    </source>
</evidence>
<protein>
    <submittedName>
        <fullName evidence="12">SANT/Myb domain</fullName>
    </submittedName>
</protein>
<dbReference type="SUPFAM" id="SSF46689">
    <property type="entry name" value="Homeodomain-like"/>
    <property type="match status" value="1"/>
</dbReference>
<evidence type="ECO:0000259" key="10">
    <source>
        <dbReference type="PROSITE" id="PS50090"/>
    </source>
</evidence>
<dbReference type="PROSITE" id="PS50090">
    <property type="entry name" value="MYB_LIKE"/>
    <property type="match status" value="2"/>
</dbReference>
<dbReference type="PROSITE" id="PS51294">
    <property type="entry name" value="HTH_MYB"/>
    <property type="match status" value="2"/>
</dbReference>
<dbReference type="InterPro" id="IPR015495">
    <property type="entry name" value="Myb_TF_plants"/>
</dbReference>
<dbReference type="InterPro" id="IPR038492">
    <property type="entry name" value="GBBH-like_N_sf"/>
</dbReference>
<dbReference type="GO" id="GO:0051707">
    <property type="term" value="P:response to other organism"/>
    <property type="evidence" value="ECO:0007669"/>
    <property type="project" value="UniProtKB-ARBA"/>
</dbReference>
<keyword evidence="5" id="KW-0805">Transcription regulation</keyword>
<dbReference type="SMART" id="SM00717">
    <property type="entry name" value="SANT"/>
    <property type="match status" value="2"/>
</dbReference>
<evidence type="ECO:0000259" key="11">
    <source>
        <dbReference type="PROSITE" id="PS51294"/>
    </source>
</evidence>
<reference evidence="12 13" key="1">
    <citation type="journal article" date="2017" name="Mol. Plant">
        <title>The Genome of Medicinal Plant Macleaya cordata Provides New Insights into Benzylisoquinoline Alkaloids Metabolism.</title>
        <authorList>
            <person name="Liu X."/>
            <person name="Liu Y."/>
            <person name="Huang P."/>
            <person name="Ma Y."/>
            <person name="Qing Z."/>
            <person name="Tang Q."/>
            <person name="Cao H."/>
            <person name="Cheng P."/>
            <person name="Zheng Y."/>
            <person name="Yuan Z."/>
            <person name="Zhou Y."/>
            <person name="Liu J."/>
            <person name="Tang Z."/>
            <person name="Zhuo Y."/>
            <person name="Zhang Y."/>
            <person name="Yu L."/>
            <person name="Huang J."/>
            <person name="Yang P."/>
            <person name="Peng Q."/>
            <person name="Zhang J."/>
            <person name="Jiang W."/>
            <person name="Zhang Z."/>
            <person name="Lin K."/>
            <person name="Ro D.K."/>
            <person name="Chen X."/>
            <person name="Xiong X."/>
            <person name="Shang Y."/>
            <person name="Huang S."/>
            <person name="Zeng J."/>
        </authorList>
    </citation>
    <scope>NUCLEOTIDE SEQUENCE [LARGE SCALE GENOMIC DNA]</scope>
    <source>
        <strain evidence="13">cv. BLH2017</strain>
        <tissue evidence="12">Root</tissue>
    </source>
</reference>
<dbReference type="OrthoDB" id="19707at2759"/>
<dbReference type="EMBL" id="MVGT01000078">
    <property type="protein sequence ID" value="OVA20496.1"/>
    <property type="molecule type" value="Genomic_DNA"/>
</dbReference>
<evidence type="ECO:0000256" key="3">
    <source>
        <dbReference type="ARBA" id="ARBA00022737"/>
    </source>
</evidence>
<evidence type="ECO:0000256" key="2">
    <source>
        <dbReference type="ARBA" id="ARBA00022723"/>
    </source>
</evidence>
<keyword evidence="8" id="KW-0539">Nucleus</keyword>
<evidence type="ECO:0000256" key="4">
    <source>
        <dbReference type="ARBA" id="ARBA00023004"/>
    </source>
</evidence>
<feature type="domain" description="HTH myb-type" evidence="11">
    <location>
        <begin position="9"/>
        <end position="61"/>
    </location>
</feature>
<keyword evidence="2" id="KW-0479">Metal-binding</keyword>
<comment type="subcellular location">
    <subcellularLocation>
        <location evidence="1">Nucleus</location>
    </subcellularLocation>
</comment>
<feature type="domain" description="Myb-like" evidence="10">
    <location>
        <begin position="62"/>
        <end position="112"/>
    </location>
</feature>
<evidence type="ECO:0000256" key="6">
    <source>
        <dbReference type="ARBA" id="ARBA00023125"/>
    </source>
</evidence>
<dbReference type="PANTHER" id="PTHR47994">
    <property type="entry name" value="F14D16.11-RELATED"/>
    <property type="match status" value="1"/>
</dbReference>
<dbReference type="GO" id="GO:0000976">
    <property type="term" value="F:transcription cis-regulatory region binding"/>
    <property type="evidence" value="ECO:0007669"/>
    <property type="project" value="UniProtKB-ARBA"/>
</dbReference>
<dbReference type="AlphaFoldDB" id="A0A200RCT1"/>
<feature type="compositionally biased region" description="Polar residues" evidence="9">
    <location>
        <begin position="244"/>
        <end position="254"/>
    </location>
</feature>
<evidence type="ECO:0000256" key="8">
    <source>
        <dbReference type="ARBA" id="ARBA00023242"/>
    </source>
</evidence>